<comment type="subcellular location">
    <subcellularLocation>
        <location evidence="1">Virion</location>
    </subcellularLocation>
</comment>
<keyword evidence="3" id="KW-1161">Viral attachment to host cell</keyword>
<comment type="similarity">
    <text evidence="7">Belongs to the Leviviricetes maturation protein family.</text>
</comment>
<dbReference type="GO" id="GO:0039666">
    <property type="term" value="P:virion attachment to host cell pilus"/>
    <property type="evidence" value="ECO:0007669"/>
    <property type="project" value="UniProtKB-KW"/>
</dbReference>
<evidence type="ECO:0000256" key="5">
    <source>
        <dbReference type="ARBA" id="ARBA00023104"/>
    </source>
</evidence>
<evidence type="ECO:0000256" key="6">
    <source>
        <dbReference type="ARBA" id="ARBA00023296"/>
    </source>
</evidence>
<evidence type="ECO:0000256" key="1">
    <source>
        <dbReference type="ARBA" id="ARBA00004328"/>
    </source>
</evidence>
<evidence type="ECO:0000256" key="3">
    <source>
        <dbReference type="ARBA" id="ARBA00022804"/>
    </source>
</evidence>
<dbReference type="Pfam" id="PF03863">
    <property type="entry name" value="Phage_mat-A"/>
    <property type="match status" value="1"/>
</dbReference>
<dbReference type="InterPro" id="IPR005563">
    <property type="entry name" value="A_protein"/>
</dbReference>
<keyword evidence="6" id="KW-1160">Virus entry into host cell</keyword>
<evidence type="ECO:0000256" key="7">
    <source>
        <dbReference type="ARBA" id="ARBA00035110"/>
    </source>
</evidence>
<organism evidence="8">
    <name type="scientific">Leviviridae sp</name>
    <dbReference type="NCBI Taxonomy" id="2027243"/>
    <lineage>
        <taxon>Viruses</taxon>
        <taxon>Riboviria</taxon>
        <taxon>Orthornavirae</taxon>
        <taxon>Lenarviricota</taxon>
        <taxon>Leviviricetes</taxon>
        <taxon>Norzivirales</taxon>
        <taxon>Fiersviridae</taxon>
    </lineage>
</organism>
<evidence type="ECO:0008006" key="9">
    <source>
        <dbReference type="Google" id="ProtNLM"/>
    </source>
</evidence>
<evidence type="ECO:0000313" key="8">
    <source>
        <dbReference type="EMBL" id="QDH90066.1"/>
    </source>
</evidence>
<evidence type="ECO:0000256" key="4">
    <source>
        <dbReference type="ARBA" id="ARBA00022844"/>
    </source>
</evidence>
<keyword evidence="5" id="KW-1175">Viral attachment to host cell pilus</keyword>
<feature type="non-terminal residue" evidence="8">
    <location>
        <position position="1"/>
    </location>
</feature>
<name>A0A514D8Y6_9VIRU</name>
<protein>
    <recommendedName>
        <fullName evidence="9">Maturation</fullName>
    </recommendedName>
</protein>
<keyword evidence="4" id="KW-0946">Virion</keyword>
<dbReference type="GO" id="GO:0044423">
    <property type="term" value="C:virion component"/>
    <property type="evidence" value="ECO:0007669"/>
    <property type="project" value="UniProtKB-KW"/>
</dbReference>
<dbReference type="EMBL" id="MN035236">
    <property type="protein sequence ID" value="QDH90066.1"/>
    <property type="molecule type" value="Genomic_RNA"/>
</dbReference>
<reference evidence="8" key="1">
    <citation type="submission" date="2019-05" db="EMBL/GenBank/DDBJ databases">
        <title>Metatranscriptomic reconstruction reveals RNA viruses with the potential to shape carbon cycling in soil.</title>
        <authorList>
            <person name="Starr E.P."/>
            <person name="Nuccio E."/>
            <person name="Pett-Ridge J."/>
            <person name="Banfield J.F."/>
            <person name="Firestone M.K."/>
        </authorList>
    </citation>
    <scope>NUCLEOTIDE SEQUENCE</scope>
    <source>
        <strain evidence="8">H4_Bulk_46_scaffold_540</strain>
    </source>
</reference>
<proteinExistence type="inferred from homology"/>
<keyword evidence="2" id="KW-0945">Host-virus interaction</keyword>
<sequence length="415" mass="46100">KTRKRRHPKLDLGHARVARTDRNLDTGLTTTSVYVNETLRSSSGLQITESEGHPWRVKNRPPGDVGGKFYTWNVQNLTTKASNTRWGDSPANVPWIISETSYDLPLYACNPEAQVTPPDMQSSILELDAKGTTAIARCKPTNSVADLSVFLGELVKDRLPSLPFLRSLEQRVQLAYKAGDEFLNVVFGWEPLVADIKKSARALKHAQTVIQQFERDAGKQVRRRYNFNTEHSIDTVQVSSGVGPWYGPVTNGTADNALGHGPLFRTREITRDIWFSGAFTYHIPQGYLGSGDIVAKADKLLGLELTPSVLWELAPWSWAIDWVTNIGDGLSNLSDWSQFGLVLRYGYIMETVSVKDTYTLLLDGPLGRTLEVEPVVIRKTVKQRRPANPFGFGVTWDGLNPLQLAIAGALGITRV</sequence>
<accession>A0A514D8Y6</accession>
<evidence type="ECO:0000256" key="2">
    <source>
        <dbReference type="ARBA" id="ARBA00022581"/>
    </source>
</evidence>
<gene>
    <name evidence="8" type="ORF">H4Bulk46540_000001</name>
</gene>